<keyword evidence="3" id="KW-1185">Reference proteome</keyword>
<feature type="domain" description="DNA2/NAM7 helicase helicase" evidence="1">
    <location>
        <begin position="206"/>
        <end position="381"/>
    </location>
</feature>
<dbReference type="Gene3D" id="3.40.50.300">
    <property type="entry name" value="P-loop containing nucleotide triphosphate hydrolases"/>
    <property type="match status" value="1"/>
</dbReference>
<proteinExistence type="predicted"/>
<protein>
    <recommendedName>
        <fullName evidence="1">DNA2/NAM7 helicase helicase domain-containing protein</fullName>
    </recommendedName>
</protein>
<accession>A0ABC8LH41</accession>
<dbReference type="SUPFAM" id="SSF52540">
    <property type="entry name" value="P-loop containing nucleoside triphosphate hydrolases"/>
    <property type="match status" value="1"/>
</dbReference>
<dbReference type="InterPro" id="IPR027417">
    <property type="entry name" value="P-loop_NTPase"/>
</dbReference>
<dbReference type="InterPro" id="IPR045055">
    <property type="entry name" value="DNA2/NAM7-like"/>
</dbReference>
<dbReference type="EMBL" id="CAKOAT010564042">
    <property type="protein sequence ID" value="CAH8382681.1"/>
    <property type="molecule type" value="Genomic_DNA"/>
</dbReference>
<evidence type="ECO:0000259" key="1">
    <source>
        <dbReference type="Pfam" id="PF13086"/>
    </source>
</evidence>
<comment type="caution">
    <text evidence="2">The sequence shown here is derived from an EMBL/GenBank/DDBJ whole genome shotgun (WGS) entry which is preliminary data.</text>
</comment>
<sequence>MRYGVSYLTKTCIRTIPDTFGSVDEYLKCFVPHLLEETRTELSSSLGSLSKSPICRISSAQATKIKISDQTSNSFDVSVIAAEGNRTKYEPKCGDLIALTNTTGPRRVYDLNPLVLAYVFSVKDELRISVHLSTSISINEWFSFRSCVYLMNLTTNTRIWNALHGYGCGNFSLIRSVLQSNTEKTEHAVSFRDWGNDVLDIIRSANLNASQESAISSCLETRNQHDKTCVKLIWGPPGTGKTKTVATLLYALLNLRCKTVVCAPTNTAVVEVASRLLVLFNGSSSSSENSTYGLGNIVLVGNRGRMGIDSMNGDLLDVFLDHRISKLAKLLSLSSGWKKSLEFVIKCLENPEPVYKKYLLRRKRQGKRQKEENRSSKFWRVYKKEF</sequence>
<organism evidence="2 3">
    <name type="scientific">Eruca vesicaria subsp. sativa</name>
    <name type="common">Garden rocket</name>
    <name type="synonym">Eruca sativa</name>
    <dbReference type="NCBI Taxonomy" id="29727"/>
    <lineage>
        <taxon>Eukaryota</taxon>
        <taxon>Viridiplantae</taxon>
        <taxon>Streptophyta</taxon>
        <taxon>Embryophyta</taxon>
        <taxon>Tracheophyta</taxon>
        <taxon>Spermatophyta</taxon>
        <taxon>Magnoliopsida</taxon>
        <taxon>eudicotyledons</taxon>
        <taxon>Gunneridae</taxon>
        <taxon>Pentapetalae</taxon>
        <taxon>rosids</taxon>
        <taxon>malvids</taxon>
        <taxon>Brassicales</taxon>
        <taxon>Brassicaceae</taxon>
        <taxon>Brassiceae</taxon>
        <taxon>Eruca</taxon>
    </lineage>
</organism>
<reference evidence="2 3" key="1">
    <citation type="submission" date="2022-03" db="EMBL/GenBank/DDBJ databases">
        <authorList>
            <person name="Macdonald S."/>
            <person name="Ahmed S."/>
            <person name="Newling K."/>
        </authorList>
    </citation>
    <scope>NUCLEOTIDE SEQUENCE [LARGE SCALE GENOMIC DNA]</scope>
</reference>
<gene>
    <name evidence="2" type="ORF">ERUC_LOCUS35164</name>
</gene>
<evidence type="ECO:0000313" key="2">
    <source>
        <dbReference type="EMBL" id="CAH8382681.1"/>
    </source>
</evidence>
<dbReference type="PANTHER" id="PTHR10887">
    <property type="entry name" value="DNA2/NAM7 HELICASE FAMILY"/>
    <property type="match status" value="1"/>
</dbReference>
<dbReference type="Proteomes" id="UP001642260">
    <property type="component" value="Unassembled WGS sequence"/>
</dbReference>
<evidence type="ECO:0000313" key="3">
    <source>
        <dbReference type="Proteomes" id="UP001642260"/>
    </source>
</evidence>
<dbReference type="InterPro" id="IPR041677">
    <property type="entry name" value="DNA2/NAM7_AAA_11"/>
</dbReference>
<name>A0ABC8LH41_ERUVS</name>
<dbReference type="Pfam" id="PF13086">
    <property type="entry name" value="AAA_11"/>
    <property type="match status" value="1"/>
</dbReference>
<dbReference type="AlphaFoldDB" id="A0ABC8LH41"/>
<dbReference type="PANTHER" id="PTHR10887:SF478">
    <property type="entry name" value="HELICASE ATP-BINDING DOMAIN-CONTAINING PROTEIN"/>
    <property type="match status" value="1"/>
</dbReference>